<reference evidence="4" key="1">
    <citation type="submission" date="2015-02" db="EMBL/GenBank/DDBJ databases">
        <title>Genome sequencing for Strongylocentrotus purpuratus.</title>
        <authorList>
            <person name="Murali S."/>
            <person name="Liu Y."/>
            <person name="Vee V."/>
            <person name="English A."/>
            <person name="Wang M."/>
            <person name="Skinner E."/>
            <person name="Han Y."/>
            <person name="Muzny D.M."/>
            <person name="Worley K.C."/>
            <person name="Gibbs R.A."/>
        </authorList>
    </citation>
    <scope>NUCLEOTIDE SEQUENCE</scope>
</reference>
<sequence>MTSEANKGKEGAGDGDKRSMSRQGSKKQLPQVPQQEGGMTPPRPTSAIPPQDHNSSMAGYGQFFLEYALLAEYNQLHKQKLPGVYVIPSAKSPLHWFGVLFIRQGLYQEGVFKFDLLIPENYPDGDCPRLIFHPAVFHPIIDPISGELDVKRAFTKWKRNINHLWQVLLYARRVFYKIDTKSPLNQEAATLYEEDCDMFKSRVCDTVELSKLKRYDPPYSDDPHAIKFSRWDESKHGETLRTITTPKIPQEVDVNKNAQTSGLSWIKPGNIQIFSKD</sequence>
<protein>
    <recommendedName>
        <fullName evidence="2">UBC core domain-containing protein</fullName>
    </recommendedName>
</protein>
<dbReference type="SUPFAM" id="SSF54495">
    <property type="entry name" value="UBC-like"/>
    <property type="match status" value="1"/>
</dbReference>
<dbReference type="CTD" id="64400"/>
<reference evidence="3" key="2">
    <citation type="submission" date="2021-01" db="UniProtKB">
        <authorList>
            <consortium name="EnsemblMetazoa"/>
        </authorList>
    </citation>
    <scope>IDENTIFICATION</scope>
</reference>
<evidence type="ECO:0000256" key="1">
    <source>
        <dbReference type="SAM" id="MobiDB-lite"/>
    </source>
</evidence>
<keyword evidence="4" id="KW-1185">Reference proteome</keyword>
<evidence type="ECO:0000313" key="4">
    <source>
        <dbReference type="Proteomes" id="UP000007110"/>
    </source>
</evidence>
<dbReference type="EnsemblMetazoa" id="XM_011683309">
    <property type="protein sequence ID" value="XP_011681611"/>
    <property type="gene ID" value="LOC578956"/>
</dbReference>
<dbReference type="Proteomes" id="UP000007110">
    <property type="component" value="Unassembled WGS sequence"/>
</dbReference>
<dbReference type="AlphaFoldDB" id="A0A7M7HMI0"/>
<accession>A0A7M7HMI0</accession>
<dbReference type="CDD" id="cd23814">
    <property type="entry name" value="UEV_AKTIP"/>
    <property type="match status" value="1"/>
</dbReference>
<dbReference type="Gene3D" id="3.10.110.10">
    <property type="entry name" value="Ubiquitin Conjugating Enzyme"/>
    <property type="match status" value="1"/>
</dbReference>
<dbReference type="InterPro" id="IPR050113">
    <property type="entry name" value="Ub_conjugating_enzyme"/>
</dbReference>
<dbReference type="InterPro" id="IPR016135">
    <property type="entry name" value="UBQ-conjugating_enzyme/RWD"/>
</dbReference>
<feature type="compositionally biased region" description="Basic and acidic residues" evidence="1">
    <location>
        <begin position="1"/>
        <end position="19"/>
    </location>
</feature>
<dbReference type="Pfam" id="PF00179">
    <property type="entry name" value="UQ_con"/>
    <property type="match status" value="1"/>
</dbReference>
<proteinExistence type="predicted"/>
<dbReference type="KEGG" id="spu:578956"/>
<dbReference type="PANTHER" id="PTHR24067">
    <property type="entry name" value="UBIQUITIN-CONJUGATING ENZYME E2"/>
    <property type="match status" value="1"/>
</dbReference>
<evidence type="ECO:0000313" key="3">
    <source>
        <dbReference type="EnsemblMetazoa" id="XP_011681611"/>
    </source>
</evidence>
<dbReference type="InterPro" id="IPR000608">
    <property type="entry name" value="UBC"/>
</dbReference>
<evidence type="ECO:0000259" key="2">
    <source>
        <dbReference type="PROSITE" id="PS50127"/>
    </source>
</evidence>
<dbReference type="OrthoDB" id="5596422at2759"/>
<feature type="region of interest" description="Disordered" evidence="1">
    <location>
        <begin position="1"/>
        <end position="53"/>
    </location>
</feature>
<dbReference type="PROSITE" id="PS50127">
    <property type="entry name" value="UBC_2"/>
    <property type="match status" value="1"/>
</dbReference>
<organism evidence="3 4">
    <name type="scientific">Strongylocentrotus purpuratus</name>
    <name type="common">Purple sea urchin</name>
    <dbReference type="NCBI Taxonomy" id="7668"/>
    <lineage>
        <taxon>Eukaryota</taxon>
        <taxon>Metazoa</taxon>
        <taxon>Echinodermata</taxon>
        <taxon>Eleutherozoa</taxon>
        <taxon>Echinozoa</taxon>
        <taxon>Echinoidea</taxon>
        <taxon>Euechinoidea</taxon>
        <taxon>Echinacea</taxon>
        <taxon>Camarodonta</taxon>
        <taxon>Echinidea</taxon>
        <taxon>Strongylocentrotidae</taxon>
        <taxon>Strongylocentrotus</taxon>
    </lineage>
</organism>
<dbReference type="GeneID" id="578956"/>
<dbReference type="SMART" id="SM00212">
    <property type="entry name" value="UBCc"/>
    <property type="match status" value="1"/>
</dbReference>
<feature type="domain" description="UBC core" evidence="2">
    <location>
        <begin position="64"/>
        <end position="212"/>
    </location>
</feature>
<dbReference type="RefSeq" id="XP_011681611.1">
    <property type="nucleotide sequence ID" value="XM_011683309.2"/>
</dbReference>
<name>A0A7M7HMI0_STRPU</name>
<feature type="compositionally biased region" description="Polar residues" evidence="1">
    <location>
        <begin position="21"/>
        <end position="34"/>
    </location>
</feature>